<accession>A0A6P1D4Y5</accession>
<organism evidence="3 4">
    <name type="scientific">Nocardia cyriacigeorgica</name>
    <dbReference type="NCBI Taxonomy" id="135487"/>
    <lineage>
        <taxon>Bacteria</taxon>
        <taxon>Bacillati</taxon>
        <taxon>Actinomycetota</taxon>
        <taxon>Actinomycetes</taxon>
        <taxon>Mycobacteriales</taxon>
        <taxon>Nocardiaceae</taxon>
        <taxon>Nocardia</taxon>
    </lineage>
</organism>
<name>A0A6P1D4Y5_9NOCA</name>
<dbReference type="InterPro" id="IPR050266">
    <property type="entry name" value="AB_hydrolase_sf"/>
</dbReference>
<dbReference type="InterPro" id="IPR029058">
    <property type="entry name" value="AB_hydrolase_fold"/>
</dbReference>
<dbReference type="Pfam" id="PF12697">
    <property type="entry name" value="Abhydrolase_6"/>
    <property type="match status" value="1"/>
</dbReference>
<evidence type="ECO:0000313" key="4">
    <source>
        <dbReference type="Proteomes" id="UP000468928"/>
    </source>
</evidence>
<protein>
    <submittedName>
        <fullName evidence="3">Alpha/beta fold hydrolase</fullName>
    </submittedName>
</protein>
<evidence type="ECO:0000256" key="1">
    <source>
        <dbReference type="ARBA" id="ARBA00022801"/>
    </source>
</evidence>
<dbReference type="PANTHER" id="PTHR43798:SF31">
    <property type="entry name" value="AB HYDROLASE SUPERFAMILY PROTEIN YCLE"/>
    <property type="match status" value="1"/>
</dbReference>
<dbReference type="Gene3D" id="3.40.50.1820">
    <property type="entry name" value="alpha/beta hydrolase"/>
    <property type="match status" value="1"/>
</dbReference>
<dbReference type="RefSeq" id="WP_163829216.1">
    <property type="nucleotide sequence ID" value="NZ_JAAGUZ010000035.1"/>
</dbReference>
<gene>
    <name evidence="3" type="ORF">GV789_14645</name>
</gene>
<comment type="caution">
    <text evidence="3">The sequence shown here is derived from an EMBL/GenBank/DDBJ whole genome shotgun (WGS) entry which is preliminary data.</text>
</comment>
<keyword evidence="1 3" id="KW-0378">Hydrolase</keyword>
<reference evidence="3 4" key="1">
    <citation type="submission" date="2020-01" db="EMBL/GenBank/DDBJ databases">
        <title>Genetics and antimicrobial susceptibilities of Nocardia species isolated from the soil; a comparison with species isolated from humans.</title>
        <authorList>
            <person name="Carrasco G."/>
            <person name="Monzon S."/>
            <person name="Sansegundo M."/>
            <person name="Garcia E."/>
            <person name="Garrido N."/>
            <person name="Medina M.J."/>
            <person name="Villalon P."/>
            <person name="Ramirez-Arocha A.C."/>
            <person name="Jimenez P."/>
            <person name="Cuesta I."/>
            <person name="Valdezate S."/>
        </authorList>
    </citation>
    <scope>NUCLEOTIDE SEQUENCE [LARGE SCALE GENOMIC DNA]</scope>
    <source>
        <strain evidence="3 4">CNM20110639</strain>
    </source>
</reference>
<sequence length="247" mass="25851">MRPRVDGIVLIHGVGSDIADSFGETVGWLGDHTTVVPYHLPGSGGRPVEGPLALESVVREVRAAAGTAGLSRYVPVGSSTGSAVAVAVAHAARSEVAGLVATAGFAHADSSLRLALDVWDALLDHPDPEVPGRYLTLVDFGTSWLRSASEEVIKETYRAVATGLPPGTSAQLDLARSIDVRDLLHEIEVPALVVAGDEDRLVPPHLSAELAAGLSGAELVTVRSGHAWSQEAPRVWCDLVVGFLERL</sequence>
<dbReference type="GO" id="GO:0016020">
    <property type="term" value="C:membrane"/>
    <property type="evidence" value="ECO:0007669"/>
    <property type="project" value="TreeGrafter"/>
</dbReference>
<dbReference type="SUPFAM" id="SSF53474">
    <property type="entry name" value="alpha/beta-Hydrolases"/>
    <property type="match status" value="1"/>
</dbReference>
<evidence type="ECO:0000313" key="3">
    <source>
        <dbReference type="EMBL" id="NEW45676.1"/>
    </source>
</evidence>
<dbReference type="PANTHER" id="PTHR43798">
    <property type="entry name" value="MONOACYLGLYCEROL LIPASE"/>
    <property type="match status" value="1"/>
</dbReference>
<evidence type="ECO:0000259" key="2">
    <source>
        <dbReference type="Pfam" id="PF12697"/>
    </source>
</evidence>
<dbReference type="InterPro" id="IPR000073">
    <property type="entry name" value="AB_hydrolase_1"/>
</dbReference>
<dbReference type="AlphaFoldDB" id="A0A6P1D4Y5"/>
<dbReference type="Proteomes" id="UP000468928">
    <property type="component" value="Unassembled WGS sequence"/>
</dbReference>
<dbReference type="GO" id="GO:0016787">
    <property type="term" value="F:hydrolase activity"/>
    <property type="evidence" value="ECO:0007669"/>
    <property type="project" value="UniProtKB-KW"/>
</dbReference>
<feature type="domain" description="AB hydrolase-1" evidence="2">
    <location>
        <begin position="8"/>
        <end position="235"/>
    </location>
</feature>
<dbReference type="EMBL" id="JAAGUZ010000035">
    <property type="protein sequence ID" value="NEW45676.1"/>
    <property type="molecule type" value="Genomic_DNA"/>
</dbReference>
<proteinExistence type="predicted"/>